<dbReference type="AlphaFoldDB" id="A0A285FJH4"/>
<evidence type="ECO:0000256" key="1">
    <source>
        <dbReference type="SAM" id="Phobius"/>
    </source>
</evidence>
<dbReference type="NCBIfam" id="TIGR04086">
    <property type="entry name" value="TIGR04086_membr"/>
    <property type="match status" value="1"/>
</dbReference>
<keyword evidence="3" id="KW-1185">Reference proteome</keyword>
<organism evidence="2 3">
    <name type="scientific">Orenia metallireducens</name>
    <dbReference type="NCBI Taxonomy" id="1413210"/>
    <lineage>
        <taxon>Bacteria</taxon>
        <taxon>Bacillati</taxon>
        <taxon>Bacillota</taxon>
        <taxon>Clostridia</taxon>
        <taxon>Halanaerobiales</taxon>
        <taxon>Halobacteroidaceae</taxon>
        <taxon>Orenia</taxon>
    </lineage>
</organism>
<evidence type="ECO:0000313" key="2">
    <source>
        <dbReference type="EMBL" id="SNY10984.1"/>
    </source>
</evidence>
<sequence>MAQSEKEGSVIKVSSILFGLIVSLILLLIGSFSLGLVISLSNAANQSASRILFIVNYLAIFIGGIVAAYSAGGRGWVNGGFVGLIYMLVIVLLGSLWNPVIFSFSLLSRIIIGFLISAFGGMIGVNII</sequence>
<dbReference type="OrthoDB" id="2086722at2"/>
<dbReference type="InterPro" id="IPR023804">
    <property type="entry name" value="DUF3792_TM"/>
</dbReference>
<reference evidence="3" key="1">
    <citation type="submission" date="2017-09" db="EMBL/GenBank/DDBJ databases">
        <authorList>
            <person name="Varghese N."/>
            <person name="Submissions S."/>
        </authorList>
    </citation>
    <scope>NUCLEOTIDE SEQUENCE [LARGE SCALE GENOMIC DNA]</scope>
    <source>
        <strain evidence="3">MSL47</strain>
    </source>
</reference>
<dbReference type="Pfam" id="PF12670">
    <property type="entry name" value="DUF3792"/>
    <property type="match status" value="1"/>
</dbReference>
<feature type="transmembrane region" description="Helical" evidence="1">
    <location>
        <begin position="106"/>
        <end position="127"/>
    </location>
</feature>
<accession>A0A285FJH4</accession>
<dbReference type="STRING" id="1413210.U472_06845"/>
<gene>
    <name evidence="2" type="ORF">SAMN06265827_10291</name>
</gene>
<name>A0A285FJH4_9FIRM</name>
<feature type="transmembrane region" description="Helical" evidence="1">
    <location>
        <begin position="76"/>
        <end position="94"/>
    </location>
</feature>
<keyword evidence="1" id="KW-1133">Transmembrane helix</keyword>
<protein>
    <submittedName>
        <fullName evidence="2">Putative membrane protein, TIGR04086 family</fullName>
    </submittedName>
</protein>
<keyword evidence="1" id="KW-0472">Membrane</keyword>
<feature type="transmembrane region" description="Helical" evidence="1">
    <location>
        <begin position="16"/>
        <end position="39"/>
    </location>
</feature>
<evidence type="ECO:0000313" key="3">
    <source>
        <dbReference type="Proteomes" id="UP000219573"/>
    </source>
</evidence>
<dbReference type="Proteomes" id="UP000219573">
    <property type="component" value="Unassembled WGS sequence"/>
</dbReference>
<keyword evidence="1" id="KW-0812">Transmembrane</keyword>
<feature type="transmembrane region" description="Helical" evidence="1">
    <location>
        <begin position="51"/>
        <end position="70"/>
    </location>
</feature>
<dbReference type="EMBL" id="OBDZ01000002">
    <property type="protein sequence ID" value="SNY10984.1"/>
    <property type="molecule type" value="Genomic_DNA"/>
</dbReference>
<proteinExistence type="predicted"/>
<dbReference type="RefSeq" id="WP_097016361.1">
    <property type="nucleotide sequence ID" value="NZ_OBDZ01000002.1"/>
</dbReference>